<accession>A0ABY5P3A9</accession>
<evidence type="ECO:0000256" key="3">
    <source>
        <dbReference type="ARBA" id="ARBA00022692"/>
    </source>
</evidence>
<dbReference type="InterPro" id="IPR047199">
    <property type="entry name" value="CorA-like"/>
</dbReference>
<keyword evidence="4 6" id="KW-1133">Transmembrane helix</keyword>
<evidence type="ECO:0000256" key="6">
    <source>
        <dbReference type="SAM" id="Phobius"/>
    </source>
</evidence>
<reference evidence="7 8" key="1">
    <citation type="submission" date="2022-08" db="EMBL/GenBank/DDBJ databases">
        <title>Aerococcaceae sp. nov isolated from spoiled eye mask.</title>
        <authorList>
            <person name="Zhou G."/>
            <person name="Xie X.-B."/>
            <person name="Shi Q.-S."/>
            <person name="Wang Y.-S."/>
            <person name="Wen X."/>
            <person name="Peng H."/>
            <person name="Yang X.-J."/>
            <person name="Tao H.-B."/>
            <person name="Huang X.-M."/>
        </authorList>
    </citation>
    <scope>NUCLEOTIDE SEQUENCE [LARGE SCALE GENOMIC DNA]</scope>
    <source>
        <strain evidence="8">DM20194951</strain>
    </source>
</reference>
<dbReference type="CDD" id="cd12827">
    <property type="entry name" value="EcCorA_ZntB-like_u2"/>
    <property type="match status" value="1"/>
</dbReference>
<evidence type="ECO:0000256" key="5">
    <source>
        <dbReference type="ARBA" id="ARBA00023136"/>
    </source>
</evidence>
<dbReference type="Gene3D" id="1.20.58.340">
    <property type="entry name" value="Magnesium transport protein CorA, transmembrane region"/>
    <property type="match status" value="2"/>
</dbReference>
<keyword evidence="3 6" id="KW-0812">Transmembrane</keyword>
<dbReference type="PANTHER" id="PTHR47891:SF1">
    <property type="entry name" value="CORA-MAGNESIUM AND COBALT TRANSPORTER"/>
    <property type="match status" value="1"/>
</dbReference>
<evidence type="ECO:0000256" key="1">
    <source>
        <dbReference type="ARBA" id="ARBA00004141"/>
    </source>
</evidence>
<dbReference type="EMBL" id="CP102453">
    <property type="protein sequence ID" value="UUX33100.1"/>
    <property type="molecule type" value="Genomic_DNA"/>
</dbReference>
<dbReference type="RefSeq" id="WP_313792602.1">
    <property type="nucleotide sequence ID" value="NZ_CP102453.1"/>
</dbReference>
<evidence type="ECO:0000313" key="8">
    <source>
        <dbReference type="Proteomes" id="UP001315967"/>
    </source>
</evidence>
<feature type="transmembrane region" description="Helical" evidence="6">
    <location>
        <begin position="283"/>
        <end position="303"/>
    </location>
</feature>
<dbReference type="SUPFAM" id="SSF143865">
    <property type="entry name" value="CorA soluble domain-like"/>
    <property type="match status" value="1"/>
</dbReference>
<feature type="transmembrane region" description="Helical" evidence="6">
    <location>
        <begin position="252"/>
        <end position="271"/>
    </location>
</feature>
<dbReference type="Pfam" id="PF01544">
    <property type="entry name" value="CorA"/>
    <property type="match status" value="1"/>
</dbReference>
<keyword evidence="8" id="KW-1185">Reference proteome</keyword>
<gene>
    <name evidence="7" type="ORF">NRE15_09285</name>
</gene>
<organism evidence="7 8">
    <name type="scientific">Fundicoccus culcitae</name>
    <dbReference type="NCBI Taxonomy" id="2969821"/>
    <lineage>
        <taxon>Bacteria</taxon>
        <taxon>Bacillati</taxon>
        <taxon>Bacillota</taxon>
        <taxon>Bacilli</taxon>
        <taxon>Lactobacillales</taxon>
        <taxon>Aerococcaceae</taxon>
        <taxon>Fundicoccus</taxon>
    </lineage>
</organism>
<dbReference type="InterPro" id="IPR045863">
    <property type="entry name" value="CorA_TM1_TM2"/>
</dbReference>
<comment type="similarity">
    <text evidence="2">Belongs to the CorA metal ion transporter (MIT) (TC 1.A.35) family.</text>
</comment>
<evidence type="ECO:0000313" key="7">
    <source>
        <dbReference type="EMBL" id="UUX33100.1"/>
    </source>
</evidence>
<name>A0ABY5P3A9_9LACT</name>
<dbReference type="Proteomes" id="UP001315967">
    <property type="component" value="Chromosome"/>
</dbReference>
<evidence type="ECO:0000256" key="2">
    <source>
        <dbReference type="ARBA" id="ARBA00009765"/>
    </source>
</evidence>
<dbReference type="InterPro" id="IPR045861">
    <property type="entry name" value="CorA_cytoplasmic_dom"/>
</dbReference>
<proteinExistence type="inferred from homology"/>
<evidence type="ECO:0000256" key="4">
    <source>
        <dbReference type="ARBA" id="ARBA00022989"/>
    </source>
</evidence>
<comment type="subcellular location">
    <subcellularLocation>
        <location evidence="1">Membrane</location>
        <topology evidence="1">Multi-pass membrane protein</topology>
    </subcellularLocation>
</comment>
<protein>
    <submittedName>
        <fullName evidence="7">Magnesium transporter CorA family protein</fullName>
    </submittedName>
</protein>
<sequence length="309" mass="35988">MIKTINPSTSNKYHWIQLIEAASEEIDRLVADYNFPRDFLTSSLDSDEVARIEKHTNSKGEEYTLLVIIYPFVLENEDIRLRYQTQAISIIFNHELLITSHRASFQDIFSRLLTESDKTVFETPTMITLELLWLIARTFLHFIAELESMIMELEMTVVDRTENEIFYQLMGINRGLVNFQVAIDQNQSVIQSLNYIDYSNEPVEVLHGKIHDVSIEQKQAQSTIHRLKQYSDKISDILSNVVNNNLNNIMRVLTVWSIILTIPTIISGIWGMNVPLPFSDNNFAHLLLNFSSLILMVVIYWLFKKNKWI</sequence>
<dbReference type="InterPro" id="IPR002523">
    <property type="entry name" value="MgTranspt_CorA/ZnTranspt_ZntB"/>
</dbReference>
<dbReference type="SUPFAM" id="SSF144083">
    <property type="entry name" value="Magnesium transport protein CorA, transmembrane region"/>
    <property type="match status" value="1"/>
</dbReference>
<dbReference type="Gene3D" id="3.30.460.20">
    <property type="entry name" value="CorA soluble domain-like"/>
    <property type="match status" value="1"/>
</dbReference>
<dbReference type="PANTHER" id="PTHR47891">
    <property type="entry name" value="TRANSPORTER-RELATED"/>
    <property type="match status" value="1"/>
</dbReference>
<keyword evidence="5 6" id="KW-0472">Membrane</keyword>